<evidence type="ECO:0000256" key="3">
    <source>
        <dbReference type="ARBA" id="ARBA00022801"/>
    </source>
</evidence>
<comment type="similarity">
    <text evidence="1">Belongs to the peptidase S41A family.</text>
</comment>
<accession>X0V6Q8</accession>
<name>X0V6Q8_9ZZZZ</name>
<proteinExistence type="inferred from homology"/>
<dbReference type="GO" id="GO:0006508">
    <property type="term" value="P:proteolysis"/>
    <property type="evidence" value="ECO:0007669"/>
    <property type="project" value="UniProtKB-KW"/>
</dbReference>
<dbReference type="InterPro" id="IPR001478">
    <property type="entry name" value="PDZ"/>
</dbReference>
<dbReference type="GO" id="GO:0007165">
    <property type="term" value="P:signal transduction"/>
    <property type="evidence" value="ECO:0007669"/>
    <property type="project" value="TreeGrafter"/>
</dbReference>
<dbReference type="GO" id="GO:0008236">
    <property type="term" value="F:serine-type peptidase activity"/>
    <property type="evidence" value="ECO:0007669"/>
    <property type="project" value="UniProtKB-KW"/>
</dbReference>
<sequence>VVGYALGENGGGGSSVTTTAEDDFGILDEILDVLREDFISPEAVDPEILKLGAINGILQALGDPHTVYIDPESYALGIDVISGTFEGIGAQVEQDPISGEIVIVTPFRDSPAEKAGIRPGDTILTVDGESTEGWSVAQAVRLIRGPEGTEVVLGIEHPDGTTKDVRITRNTITIPTVFTREIEDAAGNEVTEFAYIELQQFTDQAVRDLRDELRRVVDDGYQGVILDLRRNPGGSLEATVAVANLFIDEGIILTQVGRDGEETVSRAEAGG</sequence>
<evidence type="ECO:0000256" key="2">
    <source>
        <dbReference type="ARBA" id="ARBA00022670"/>
    </source>
</evidence>
<dbReference type="Gene3D" id="2.30.42.10">
    <property type="match status" value="1"/>
</dbReference>
<keyword evidence="2" id="KW-0645">Protease</keyword>
<dbReference type="Gene3D" id="3.90.226.10">
    <property type="entry name" value="2-enoyl-CoA Hydratase, Chain A, domain 1"/>
    <property type="match status" value="1"/>
</dbReference>
<feature type="non-terminal residue" evidence="6">
    <location>
        <position position="271"/>
    </location>
</feature>
<dbReference type="AlphaFoldDB" id="X0V6Q8"/>
<dbReference type="FunFam" id="2.30.42.10:FF:000063">
    <property type="entry name" value="Peptidase, S41 family"/>
    <property type="match status" value="1"/>
</dbReference>
<evidence type="ECO:0000259" key="5">
    <source>
        <dbReference type="PROSITE" id="PS50106"/>
    </source>
</evidence>
<dbReference type="PROSITE" id="PS50106">
    <property type="entry name" value="PDZ"/>
    <property type="match status" value="1"/>
</dbReference>
<evidence type="ECO:0000256" key="4">
    <source>
        <dbReference type="ARBA" id="ARBA00022825"/>
    </source>
</evidence>
<dbReference type="GO" id="GO:0030288">
    <property type="term" value="C:outer membrane-bounded periplasmic space"/>
    <property type="evidence" value="ECO:0007669"/>
    <property type="project" value="TreeGrafter"/>
</dbReference>
<feature type="non-terminal residue" evidence="6">
    <location>
        <position position="1"/>
    </location>
</feature>
<evidence type="ECO:0000313" key="6">
    <source>
        <dbReference type="EMBL" id="GAG13800.1"/>
    </source>
</evidence>
<dbReference type="SUPFAM" id="SSF52096">
    <property type="entry name" value="ClpP/crotonase"/>
    <property type="match status" value="1"/>
</dbReference>
<evidence type="ECO:0000256" key="1">
    <source>
        <dbReference type="ARBA" id="ARBA00009179"/>
    </source>
</evidence>
<dbReference type="InterPro" id="IPR005151">
    <property type="entry name" value="Tail-specific_protease"/>
</dbReference>
<dbReference type="InterPro" id="IPR041489">
    <property type="entry name" value="PDZ_6"/>
</dbReference>
<dbReference type="Pfam" id="PF17820">
    <property type="entry name" value="PDZ_6"/>
    <property type="match status" value="1"/>
</dbReference>
<protein>
    <recommendedName>
        <fullName evidence="5">PDZ domain-containing protein</fullName>
    </recommendedName>
</protein>
<comment type="caution">
    <text evidence="6">The sequence shown here is derived from an EMBL/GenBank/DDBJ whole genome shotgun (WGS) entry which is preliminary data.</text>
</comment>
<dbReference type="SMART" id="SM00228">
    <property type="entry name" value="PDZ"/>
    <property type="match status" value="1"/>
</dbReference>
<organism evidence="6">
    <name type="scientific">marine sediment metagenome</name>
    <dbReference type="NCBI Taxonomy" id="412755"/>
    <lineage>
        <taxon>unclassified sequences</taxon>
        <taxon>metagenomes</taxon>
        <taxon>ecological metagenomes</taxon>
    </lineage>
</organism>
<dbReference type="InterPro" id="IPR036034">
    <property type="entry name" value="PDZ_sf"/>
</dbReference>
<dbReference type="PANTHER" id="PTHR32060:SF30">
    <property type="entry name" value="CARBOXY-TERMINAL PROCESSING PROTEASE CTPA"/>
    <property type="match status" value="1"/>
</dbReference>
<dbReference type="Gene3D" id="3.30.750.44">
    <property type="match status" value="1"/>
</dbReference>
<dbReference type="InterPro" id="IPR029045">
    <property type="entry name" value="ClpP/crotonase-like_dom_sf"/>
</dbReference>
<keyword evidence="3" id="KW-0378">Hydrolase</keyword>
<dbReference type="Pfam" id="PF03572">
    <property type="entry name" value="Peptidase_S41"/>
    <property type="match status" value="1"/>
</dbReference>
<dbReference type="PANTHER" id="PTHR32060">
    <property type="entry name" value="TAIL-SPECIFIC PROTEASE"/>
    <property type="match status" value="1"/>
</dbReference>
<dbReference type="SUPFAM" id="SSF50156">
    <property type="entry name" value="PDZ domain-like"/>
    <property type="match status" value="1"/>
</dbReference>
<dbReference type="EMBL" id="BARS01022467">
    <property type="protein sequence ID" value="GAG13800.1"/>
    <property type="molecule type" value="Genomic_DNA"/>
</dbReference>
<dbReference type="GO" id="GO:0004175">
    <property type="term" value="F:endopeptidase activity"/>
    <property type="evidence" value="ECO:0007669"/>
    <property type="project" value="TreeGrafter"/>
</dbReference>
<reference evidence="6" key="1">
    <citation type="journal article" date="2014" name="Front. Microbiol.">
        <title>High frequency of phylogenetically diverse reductive dehalogenase-homologous genes in deep subseafloor sedimentary metagenomes.</title>
        <authorList>
            <person name="Kawai M."/>
            <person name="Futagami T."/>
            <person name="Toyoda A."/>
            <person name="Takaki Y."/>
            <person name="Nishi S."/>
            <person name="Hori S."/>
            <person name="Arai W."/>
            <person name="Tsubouchi T."/>
            <person name="Morono Y."/>
            <person name="Uchiyama I."/>
            <person name="Ito T."/>
            <person name="Fujiyama A."/>
            <person name="Inagaki F."/>
            <person name="Takami H."/>
        </authorList>
    </citation>
    <scope>NUCLEOTIDE SEQUENCE</scope>
    <source>
        <strain evidence="6">Expedition CK06-06</strain>
    </source>
</reference>
<gene>
    <name evidence="6" type="ORF">S01H1_35916</name>
</gene>
<keyword evidence="4" id="KW-0720">Serine protease</keyword>
<dbReference type="CDD" id="cd06782">
    <property type="entry name" value="cpPDZ_CPP-like"/>
    <property type="match status" value="1"/>
</dbReference>
<feature type="domain" description="PDZ" evidence="5">
    <location>
        <begin position="66"/>
        <end position="144"/>
    </location>
</feature>